<evidence type="ECO:0000313" key="2">
    <source>
        <dbReference type="Proteomes" id="UP000515135"/>
    </source>
</evidence>
<dbReference type="GeneID" id="109476669"/>
<proteinExistence type="predicted"/>
<dbReference type="Proteomes" id="UP000515135">
    <property type="component" value="Unplaced"/>
</dbReference>
<dbReference type="PANTHER" id="PTHR46579">
    <property type="entry name" value="F5/8 TYPE C DOMAIN-CONTAINING PROTEIN-RELATED"/>
    <property type="match status" value="1"/>
</dbReference>
<dbReference type="KEGG" id="bbel:109476669"/>
<dbReference type="AlphaFoldDB" id="A0A6P4YV41"/>
<organism evidence="2 3">
    <name type="scientific">Branchiostoma belcheri</name>
    <name type="common">Amphioxus</name>
    <dbReference type="NCBI Taxonomy" id="7741"/>
    <lineage>
        <taxon>Eukaryota</taxon>
        <taxon>Metazoa</taxon>
        <taxon>Chordata</taxon>
        <taxon>Cephalochordata</taxon>
        <taxon>Leptocardii</taxon>
        <taxon>Amphioxiformes</taxon>
        <taxon>Branchiostomatidae</taxon>
        <taxon>Branchiostoma</taxon>
    </lineage>
</organism>
<protein>
    <submittedName>
        <fullName evidence="3">Uncharacterized protein LOC109476669 isoform X1</fullName>
    </submittedName>
</protein>
<sequence>MDDACPKKVGSKRKRQRQYCGHCNQELGNTAYYLHKKQFFKDGVWRQAALFGGSKGPTDTVDNGASCPIATQEHGEGDFYTEDTLDDDGLEPPDTSSAENDGFDVGEGETNGWLEDEDLRLFLSDTGSDTSSDQGDACYEERDIREDVDDQEEPEIWSGEAPTGEEFVAVDNSATGESDTPGGKKHMFVKLLTMLLLVWQTIFKISDNAVHSLLLAVKLFIQVVGNVYGVDSIVGLSEAIPSTLYSLRNCVGLHRDDFVKFVVCPKCRTRYTMEEAYRTKANGEKVSRKCEFVPFYSHPHRRSELRRKCGTVLMKKVKSINGDGEYLYPKSTFCYKSVVESLQELVSKPSFQEKCEQWRERDVSGTGMTDVYDGKVWNEFQYVNGTPFLAEPNNLALMLNCDWYQPYKHSEYSVGVLYLVVLNLPREERFKEENMIVVGLIPGPKEPKIDINSFLEPLVEELQDLWKGVLLSDNSVLGAQLYRAALVCLSSDIPAARKCGGFVGHGALRGCSKCLRMFTRSRFGTKADYSGFDRTVWPLRTSSDHVSFAKMGRRAKSKAERKRVEDRYGARWSELFRLPYYDAVRFVVIDPMHNLLLGTSKHVFKVWVDLGVLNRKAFDVIQSRIDSMKVPSDVGRIPRKIASGFSGFTADQWKNWTCIYSLFCLKGLIDSRHYDMWYEFVQACRLLCSRVISYENLLDADNHLQRFLAMFEEICGPQHCTPNMHLHLHLKECIEDYGPVYSFWCFSFERYNGMLGKYQHNNRNIEVQIMRKFQQSKQLSMMTWPGGYGEAFENVLNGRKASCTPVAQASRFLSDAMVLDNASHVEPLSPFRKVVISVAVRNMLLSMYRTMYPGEGISHIDVFAMSCTRVRCNGVNMAVNSCRSERSACVHAKWCYSDPGSEEPTIDSRAEDRPAVLREFILVHLVLGNGRRCSHAVARARVTWYQYHPERWFYGRGSPVQVWGLAFEPESSASFIPVEHIAGRCVASTSTVQFERMKERVSVIVPLCMASLS</sequence>
<dbReference type="OrthoDB" id="9997009at2759"/>
<dbReference type="InterPro" id="IPR004242">
    <property type="entry name" value="Transposase_21"/>
</dbReference>
<feature type="compositionally biased region" description="Acidic residues" evidence="1">
    <location>
        <begin position="79"/>
        <end position="91"/>
    </location>
</feature>
<name>A0A6P4YV41_BRABE</name>
<reference evidence="3" key="1">
    <citation type="submission" date="2025-08" db="UniProtKB">
        <authorList>
            <consortium name="RefSeq"/>
        </authorList>
    </citation>
    <scope>IDENTIFICATION</scope>
    <source>
        <tissue evidence="3">Gonad</tissue>
    </source>
</reference>
<dbReference type="PANTHER" id="PTHR46579:SF2">
    <property type="entry name" value="C2H2-TYPE DOMAIN-CONTAINING PROTEIN"/>
    <property type="match status" value="1"/>
</dbReference>
<evidence type="ECO:0000256" key="1">
    <source>
        <dbReference type="SAM" id="MobiDB-lite"/>
    </source>
</evidence>
<gene>
    <name evidence="3" type="primary">LOC109476669</name>
</gene>
<keyword evidence="2" id="KW-1185">Reference proteome</keyword>
<dbReference type="Pfam" id="PF02992">
    <property type="entry name" value="Transposase_21"/>
    <property type="match status" value="1"/>
</dbReference>
<evidence type="ECO:0000313" key="3">
    <source>
        <dbReference type="RefSeq" id="XP_019633230.1"/>
    </source>
</evidence>
<dbReference type="RefSeq" id="XP_019633230.1">
    <property type="nucleotide sequence ID" value="XM_019777671.1"/>
</dbReference>
<accession>A0A6P4YV41</accession>
<feature type="region of interest" description="Disordered" evidence="1">
    <location>
        <begin position="70"/>
        <end position="105"/>
    </location>
</feature>